<evidence type="ECO:0000313" key="1">
    <source>
        <dbReference type="EMBL" id="AUN31531.1"/>
    </source>
</evidence>
<proteinExistence type="predicted"/>
<dbReference type="RefSeq" id="WP_102113107.1">
    <property type="nucleotide sequence ID" value="NZ_BMGN01000005.1"/>
</dbReference>
<reference evidence="1 2" key="1">
    <citation type="submission" date="2017-12" db="EMBL/GenBank/DDBJ databases">
        <title>Genomes of bacteria within cyanobacterial aggregates.</title>
        <authorList>
            <person name="Cai H."/>
        </authorList>
    </citation>
    <scope>NUCLEOTIDE SEQUENCE [LARGE SCALE GENOMIC DNA]</scope>
    <source>
        <strain evidence="1 2">TH16</strain>
    </source>
</reference>
<protein>
    <submittedName>
        <fullName evidence="1">Uncharacterized protein</fullName>
    </submittedName>
</protein>
<accession>A0A2K9NEG1</accession>
<name>A0A2K9NEG1_9PROT</name>
<evidence type="ECO:0000313" key="2">
    <source>
        <dbReference type="Proteomes" id="UP000234752"/>
    </source>
</evidence>
<organism evidence="1 2">
    <name type="scientific">Niveispirillum cyanobacteriorum</name>
    <dbReference type="NCBI Taxonomy" id="1612173"/>
    <lineage>
        <taxon>Bacteria</taxon>
        <taxon>Pseudomonadati</taxon>
        <taxon>Pseudomonadota</taxon>
        <taxon>Alphaproteobacteria</taxon>
        <taxon>Rhodospirillales</taxon>
        <taxon>Azospirillaceae</taxon>
        <taxon>Niveispirillum</taxon>
    </lineage>
</organism>
<dbReference type="Proteomes" id="UP000234752">
    <property type="component" value="Chromosome eg_1"/>
</dbReference>
<sequence>MGEIIQFPGQARPLATTVKLADQLVAATSELPDLVSAVDRMGRSAESLCHALQGGLTAMNVAFGRALVVNEAHQRLQMAVQKAMELADTDPDAAAGRLAELRADYARLAALR</sequence>
<dbReference type="KEGG" id="ncb:C0V82_15740"/>
<dbReference type="AlphaFoldDB" id="A0A2K9NEG1"/>
<keyword evidence="2" id="KW-1185">Reference proteome</keyword>
<dbReference type="EMBL" id="CP025611">
    <property type="protein sequence ID" value="AUN31531.1"/>
    <property type="molecule type" value="Genomic_DNA"/>
</dbReference>
<gene>
    <name evidence="1" type="ORF">C0V82_15740</name>
</gene>
<dbReference type="OrthoDB" id="8480379at2"/>